<dbReference type="InterPro" id="IPR036028">
    <property type="entry name" value="SH3-like_dom_sf"/>
</dbReference>
<dbReference type="HOGENOM" id="CLU_064552_0_0_1"/>
<feature type="compositionally biased region" description="Low complexity" evidence="5">
    <location>
        <begin position="171"/>
        <end position="187"/>
    </location>
</feature>
<feature type="compositionally biased region" description="Low complexity" evidence="5">
    <location>
        <begin position="228"/>
        <end position="238"/>
    </location>
</feature>
<dbReference type="OrthoDB" id="5983572at2759"/>
<keyword evidence="8" id="KW-1185">Reference proteome</keyword>
<feature type="region of interest" description="Disordered" evidence="5">
    <location>
        <begin position="61"/>
        <end position="96"/>
    </location>
</feature>
<dbReference type="PRINTS" id="PR01887">
    <property type="entry name" value="SPECTRNALPHA"/>
</dbReference>
<gene>
    <name evidence="7" type="ORF">HETIRDRAFT_458537</name>
</gene>
<keyword evidence="2 4" id="KW-0728">SH3 domain</keyword>
<dbReference type="STRING" id="747525.W4KC47"/>
<dbReference type="FunCoup" id="W4KC47">
    <property type="interactions" value="69"/>
</dbReference>
<dbReference type="GeneID" id="20676920"/>
<feature type="compositionally biased region" description="Low complexity" evidence="5">
    <location>
        <begin position="152"/>
        <end position="161"/>
    </location>
</feature>
<dbReference type="FunFam" id="2.30.30.40:FF:000072">
    <property type="entry name" value="Unconventional Myosin IB"/>
    <property type="match status" value="1"/>
</dbReference>
<reference evidence="7 8" key="1">
    <citation type="journal article" date="2012" name="New Phytol.">
        <title>Insight into trade-off between wood decay and parasitism from the genome of a fungal forest pathogen.</title>
        <authorList>
            <person name="Olson A."/>
            <person name="Aerts A."/>
            <person name="Asiegbu F."/>
            <person name="Belbahri L."/>
            <person name="Bouzid O."/>
            <person name="Broberg A."/>
            <person name="Canback B."/>
            <person name="Coutinho P.M."/>
            <person name="Cullen D."/>
            <person name="Dalman K."/>
            <person name="Deflorio G."/>
            <person name="van Diepen L.T."/>
            <person name="Dunand C."/>
            <person name="Duplessis S."/>
            <person name="Durling M."/>
            <person name="Gonthier P."/>
            <person name="Grimwood J."/>
            <person name="Fossdal C.G."/>
            <person name="Hansson D."/>
            <person name="Henrissat B."/>
            <person name="Hietala A."/>
            <person name="Himmelstrand K."/>
            <person name="Hoffmeister D."/>
            <person name="Hogberg N."/>
            <person name="James T.Y."/>
            <person name="Karlsson M."/>
            <person name="Kohler A."/>
            <person name="Kues U."/>
            <person name="Lee Y.H."/>
            <person name="Lin Y.C."/>
            <person name="Lind M."/>
            <person name="Lindquist E."/>
            <person name="Lombard V."/>
            <person name="Lucas S."/>
            <person name="Lunden K."/>
            <person name="Morin E."/>
            <person name="Murat C."/>
            <person name="Park J."/>
            <person name="Raffaello T."/>
            <person name="Rouze P."/>
            <person name="Salamov A."/>
            <person name="Schmutz J."/>
            <person name="Solheim H."/>
            <person name="Stahlberg J."/>
            <person name="Velez H."/>
            <person name="de Vries R.P."/>
            <person name="Wiebenga A."/>
            <person name="Woodward S."/>
            <person name="Yakovlev I."/>
            <person name="Garbelotto M."/>
            <person name="Martin F."/>
            <person name="Grigoriev I.V."/>
            <person name="Stenlid J."/>
        </authorList>
    </citation>
    <scope>NUCLEOTIDE SEQUENCE [LARGE SCALE GENOMIC DNA]</scope>
    <source>
        <strain evidence="7 8">TC 32-1</strain>
    </source>
</reference>
<evidence type="ECO:0000256" key="1">
    <source>
        <dbReference type="ARBA" id="ARBA00004496"/>
    </source>
</evidence>
<dbReference type="GO" id="GO:0006897">
    <property type="term" value="P:endocytosis"/>
    <property type="evidence" value="ECO:0007669"/>
    <property type="project" value="InterPro"/>
</dbReference>
<dbReference type="Gene3D" id="2.30.30.40">
    <property type="entry name" value="SH3 Domains"/>
    <property type="match status" value="1"/>
</dbReference>
<feature type="compositionally biased region" description="Low complexity" evidence="5">
    <location>
        <begin position="63"/>
        <end position="86"/>
    </location>
</feature>
<dbReference type="PANTHER" id="PTHR47174">
    <property type="entry name" value="BRIDGING INTEGRATOR 3"/>
    <property type="match status" value="1"/>
</dbReference>
<dbReference type="PANTHER" id="PTHR47174:SF3">
    <property type="entry name" value="BRIDGING INTEGRATOR 3"/>
    <property type="match status" value="1"/>
</dbReference>
<organism evidence="7 8">
    <name type="scientific">Heterobasidion irregulare (strain TC 32-1)</name>
    <dbReference type="NCBI Taxonomy" id="747525"/>
    <lineage>
        <taxon>Eukaryota</taxon>
        <taxon>Fungi</taxon>
        <taxon>Dikarya</taxon>
        <taxon>Basidiomycota</taxon>
        <taxon>Agaricomycotina</taxon>
        <taxon>Agaricomycetes</taxon>
        <taxon>Russulales</taxon>
        <taxon>Bondarzewiaceae</taxon>
        <taxon>Heterobasidion</taxon>
        <taxon>Heterobasidion annosum species complex</taxon>
    </lineage>
</organism>
<dbReference type="PRINTS" id="PR00452">
    <property type="entry name" value="SH3DOMAIN"/>
</dbReference>
<evidence type="ECO:0000256" key="2">
    <source>
        <dbReference type="ARBA" id="ARBA00022443"/>
    </source>
</evidence>
<dbReference type="GO" id="GO:0015629">
    <property type="term" value="C:actin cytoskeleton"/>
    <property type="evidence" value="ECO:0007669"/>
    <property type="project" value="TreeGrafter"/>
</dbReference>
<feature type="domain" description="SH3" evidence="6">
    <location>
        <begin position="91"/>
        <end position="152"/>
    </location>
</feature>
<evidence type="ECO:0000313" key="8">
    <source>
        <dbReference type="Proteomes" id="UP000030671"/>
    </source>
</evidence>
<feature type="compositionally biased region" description="Low complexity" evidence="5">
    <location>
        <begin position="194"/>
        <end position="205"/>
    </location>
</feature>
<proteinExistence type="predicted"/>
<dbReference type="EMBL" id="KI925457">
    <property type="protein sequence ID" value="ETW82915.1"/>
    <property type="molecule type" value="Genomic_DNA"/>
</dbReference>
<keyword evidence="3" id="KW-0963">Cytoplasm</keyword>
<evidence type="ECO:0000256" key="3">
    <source>
        <dbReference type="ARBA" id="ARBA00022490"/>
    </source>
</evidence>
<accession>W4KC47</accession>
<feature type="compositionally biased region" description="Pro residues" evidence="5">
    <location>
        <begin position="206"/>
        <end position="227"/>
    </location>
</feature>
<evidence type="ECO:0000256" key="4">
    <source>
        <dbReference type="PROSITE-ProRule" id="PRU00192"/>
    </source>
</evidence>
<dbReference type="InParanoid" id="W4KC47"/>
<sequence length="277" mass="29399">MPDHNALLAHIVAQTRQNVEFLIAQNEIPRAAGYDILAKLPPASSSDSSVLALADQTRRLTIPEPSVRSSSPSSISDLGPPARRGIPPAPSRHPRAKALWGYNESGQEQNDLSFRAGDIVEIVAETNADWWTGKINGRQGLFPSNYVEKLSDSSSSYVSPPAFSPPPDTRGPPQSSYSPAYPQSSYQQPPPPSSVYQSGPPVQYQQPPPPQAYNPYMGPPMQPPPPQQQQVVQQQEAPQPKPSKFGGLGQTLATSAAGGVGFGAGSAVGSGLINAIF</sequence>
<dbReference type="GO" id="GO:0051666">
    <property type="term" value="P:actin cortical patch localization"/>
    <property type="evidence" value="ECO:0007669"/>
    <property type="project" value="InterPro"/>
</dbReference>
<evidence type="ECO:0000313" key="7">
    <source>
        <dbReference type="EMBL" id="ETW82915.1"/>
    </source>
</evidence>
<dbReference type="PROSITE" id="PS50002">
    <property type="entry name" value="SH3"/>
    <property type="match status" value="1"/>
</dbReference>
<dbReference type="SUPFAM" id="SSF50044">
    <property type="entry name" value="SH3-domain"/>
    <property type="match status" value="1"/>
</dbReference>
<dbReference type="GO" id="GO:0097320">
    <property type="term" value="P:plasma membrane tubulation"/>
    <property type="evidence" value="ECO:0007669"/>
    <property type="project" value="TreeGrafter"/>
</dbReference>
<dbReference type="InterPro" id="IPR046982">
    <property type="entry name" value="BIN3/RVS161-like"/>
</dbReference>
<dbReference type="Proteomes" id="UP000030671">
    <property type="component" value="Unassembled WGS sequence"/>
</dbReference>
<dbReference type="InterPro" id="IPR001452">
    <property type="entry name" value="SH3_domain"/>
</dbReference>
<dbReference type="AlphaFoldDB" id="W4KC47"/>
<dbReference type="GO" id="GO:0005737">
    <property type="term" value="C:cytoplasm"/>
    <property type="evidence" value="ECO:0007669"/>
    <property type="project" value="UniProtKB-SubCell"/>
</dbReference>
<evidence type="ECO:0000259" key="6">
    <source>
        <dbReference type="PROSITE" id="PS50002"/>
    </source>
</evidence>
<dbReference type="SMART" id="SM00326">
    <property type="entry name" value="SH3"/>
    <property type="match status" value="1"/>
</dbReference>
<name>W4KC47_HETIT</name>
<dbReference type="eggNOG" id="KOG3601">
    <property type="taxonomic scope" value="Eukaryota"/>
</dbReference>
<evidence type="ECO:0000256" key="5">
    <source>
        <dbReference type="SAM" id="MobiDB-lite"/>
    </source>
</evidence>
<feature type="region of interest" description="Disordered" evidence="5">
    <location>
        <begin position="151"/>
        <end position="265"/>
    </location>
</feature>
<dbReference type="RefSeq" id="XP_009545221.1">
    <property type="nucleotide sequence ID" value="XM_009546926.1"/>
</dbReference>
<comment type="subcellular location">
    <subcellularLocation>
        <location evidence="1">Cytoplasm</location>
    </subcellularLocation>
</comment>
<dbReference type="Pfam" id="PF00018">
    <property type="entry name" value="SH3_1"/>
    <property type="match status" value="1"/>
</dbReference>
<dbReference type="KEGG" id="hir:HETIRDRAFT_458537"/>
<dbReference type="GO" id="GO:0008289">
    <property type="term" value="F:lipid binding"/>
    <property type="evidence" value="ECO:0007669"/>
    <property type="project" value="TreeGrafter"/>
</dbReference>
<protein>
    <recommendedName>
        <fullName evidence="6">SH3 domain-containing protein</fullName>
    </recommendedName>
</protein>